<keyword evidence="3" id="KW-0716">Sensory transduction</keyword>
<accession>F4WWN4</accession>
<evidence type="ECO:0000256" key="3">
    <source>
        <dbReference type="ARBA" id="ARBA00022606"/>
    </source>
</evidence>
<evidence type="ECO:0000256" key="9">
    <source>
        <dbReference type="ARBA" id="ARBA00023224"/>
    </source>
</evidence>
<dbReference type="Pfam" id="PF02949">
    <property type="entry name" value="7tm_6"/>
    <property type="match status" value="1"/>
</dbReference>
<protein>
    <submittedName>
        <fullName evidence="11">Uncharacterized protein</fullName>
    </submittedName>
</protein>
<evidence type="ECO:0000256" key="10">
    <source>
        <dbReference type="SAM" id="Phobius"/>
    </source>
</evidence>
<evidence type="ECO:0000256" key="8">
    <source>
        <dbReference type="ARBA" id="ARBA00023170"/>
    </source>
</evidence>
<evidence type="ECO:0000256" key="2">
    <source>
        <dbReference type="ARBA" id="ARBA00022475"/>
    </source>
</evidence>
<keyword evidence="7 10" id="KW-0472">Membrane</keyword>
<gene>
    <name evidence="11" type="ORF">G5I_10351</name>
</gene>
<keyword evidence="5" id="KW-0552">Olfaction</keyword>
<dbReference type="PANTHER" id="PTHR21137">
    <property type="entry name" value="ODORANT RECEPTOR"/>
    <property type="match status" value="1"/>
</dbReference>
<comment type="subcellular location">
    <subcellularLocation>
        <location evidence="1">Cell membrane</location>
        <topology evidence="1">Multi-pass membrane protein</topology>
    </subcellularLocation>
</comment>
<dbReference type="GO" id="GO:0005886">
    <property type="term" value="C:plasma membrane"/>
    <property type="evidence" value="ECO:0007669"/>
    <property type="project" value="UniProtKB-SubCell"/>
</dbReference>
<dbReference type="GO" id="GO:0005549">
    <property type="term" value="F:odorant binding"/>
    <property type="evidence" value="ECO:0007669"/>
    <property type="project" value="InterPro"/>
</dbReference>
<evidence type="ECO:0000256" key="5">
    <source>
        <dbReference type="ARBA" id="ARBA00022725"/>
    </source>
</evidence>
<dbReference type="OrthoDB" id="7530072at2759"/>
<feature type="non-terminal residue" evidence="11">
    <location>
        <position position="1"/>
    </location>
</feature>
<feature type="transmembrane region" description="Helical" evidence="10">
    <location>
        <begin position="94"/>
        <end position="112"/>
    </location>
</feature>
<evidence type="ECO:0000313" key="11">
    <source>
        <dbReference type="EMBL" id="EGI61356.1"/>
    </source>
</evidence>
<dbReference type="EMBL" id="GL888412">
    <property type="protein sequence ID" value="EGI61356.1"/>
    <property type="molecule type" value="Genomic_DNA"/>
</dbReference>
<keyword evidence="2" id="KW-1003">Cell membrane</keyword>
<dbReference type="InParanoid" id="F4WWN4"/>
<evidence type="ECO:0000256" key="1">
    <source>
        <dbReference type="ARBA" id="ARBA00004651"/>
    </source>
</evidence>
<dbReference type="InterPro" id="IPR004117">
    <property type="entry name" value="7tm6_olfct_rcpt"/>
</dbReference>
<reference evidence="11" key="1">
    <citation type="submission" date="2011-02" db="EMBL/GenBank/DDBJ databases">
        <title>The genome of the leaf-cutting ant Acromyrmex echinatior suggests key adaptations to social evolution and fungus farming.</title>
        <authorList>
            <person name="Nygaard S."/>
            <person name="Zhang G."/>
        </authorList>
    </citation>
    <scope>NUCLEOTIDE SEQUENCE</scope>
</reference>
<keyword evidence="8" id="KW-0675">Receptor</keyword>
<sequence length="114" mass="13655">ISKKYYEMMVSFLFVSGHFWHIFFCNYLGQKVIDYSSDVFHRIYNVQWYIAPLRAQKLLLLMMQRSMRHCTIVVTGLFIPSLEGFATVKFRYNNIPLPNIFFGFFIIDFILFSL</sequence>
<dbReference type="GO" id="GO:0007165">
    <property type="term" value="P:signal transduction"/>
    <property type="evidence" value="ECO:0007669"/>
    <property type="project" value="UniProtKB-KW"/>
</dbReference>
<evidence type="ECO:0000256" key="7">
    <source>
        <dbReference type="ARBA" id="ARBA00023136"/>
    </source>
</evidence>
<dbReference type="GO" id="GO:0004984">
    <property type="term" value="F:olfactory receptor activity"/>
    <property type="evidence" value="ECO:0007669"/>
    <property type="project" value="InterPro"/>
</dbReference>
<proteinExistence type="predicted"/>
<keyword evidence="12" id="KW-1185">Reference proteome</keyword>
<dbReference type="PANTHER" id="PTHR21137:SF35">
    <property type="entry name" value="ODORANT RECEPTOR 19A-RELATED"/>
    <property type="match status" value="1"/>
</dbReference>
<evidence type="ECO:0000256" key="4">
    <source>
        <dbReference type="ARBA" id="ARBA00022692"/>
    </source>
</evidence>
<evidence type="ECO:0000313" key="12">
    <source>
        <dbReference type="Proteomes" id="UP000007755"/>
    </source>
</evidence>
<evidence type="ECO:0000256" key="6">
    <source>
        <dbReference type="ARBA" id="ARBA00022989"/>
    </source>
</evidence>
<dbReference type="AlphaFoldDB" id="F4WWN4"/>
<organism evidence="12">
    <name type="scientific">Acromyrmex echinatior</name>
    <name type="common">Panamanian leafcutter ant</name>
    <name type="synonym">Acromyrmex octospinosus echinatior</name>
    <dbReference type="NCBI Taxonomy" id="103372"/>
    <lineage>
        <taxon>Eukaryota</taxon>
        <taxon>Metazoa</taxon>
        <taxon>Ecdysozoa</taxon>
        <taxon>Arthropoda</taxon>
        <taxon>Hexapoda</taxon>
        <taxon>Insecta</taxon>
        <taxon>Pterygota</taxon>
        <taxon>Neoptera</taxon>
        <taxon>Endopterygota</taxon>
        <taxon>Hymenoptera</taxon>
        <taxon>Apocrita</taxon>
        <taxon>Aculeata</taxon>
        <taxon>Formicoidea</taxon>
        <taxon>Formicidae</taxon>
        <taxon>Myrmicinae</taxon>
        <taxon>Acromyrmex</taxon>
    </lineage>
</organism>
<keyword evidence="9" id="KW-0807">Transducer</keyword>
<name>F4WWN4_ACREC</name>
<keyword evidence="4 10" id="KW-0812">Transmembrane</keyword>
<keyword evidence="6 10" id="KW-1133">Transmembrane helix</keyword>
<dbReference type="Proteomes" id="UP000007755">
    <property type="component" value="Unassembled WGS sequence"/>
</dbReference>